<evidence type="ECO:0000256" key="9">
    <source>
        <dbReference type="HAMAP-Rule" id="MF_00134"/>
    </source>
</evidence>
<dbReference type="InterPro" id="IPR013785">
    <property type="entry name" value="Aldolase_TIM"/>
</dbReference>
<dbReference type="InterPro" id="IPR011060">
    <property type="entry name" value="RibuloseP-bd_barrel"/>
</dbReference>
<comment type="similarity">
    <text evidence="3 9">Belongs to the TrpC family.</text>
</comment>
<keyword evidence="4 9" id="KW-0028">Amino-acid biosynthesis</keyword>
<proteinExistence type="inferred from homology"/>
<evidence type="ECO:0000256" key="4">
    <source>
        <dbReference type="ARBA" id="ARBA00022605"/>
    </source>
</evidence>
<reference evidence="12" key="1">
    <citation type="submission" date="2016-10" db="EMBL/GenBank/DDBJ databases">
        <authorList>
            <person name="Varghese N."/>
            <person name="Submissions S."/>
        </authorList>
    </citation>
    <scope>NUCLEOTIDE SEQUENCE [LARGE SCALE GENOMIC DNA]</scope>
    <source>
        <strain evidence="12">S1b</strain>
    </source>
</reference>
<protein>
    <recommendedName>
        <fullName evidence="9">Indole-3-glycerol phosphate synthase</fullName>
        <shortName evidence="9">IGPS</shortName>
        <ecNumber evidence="9">4.1.1.48</ecNumber>
    </recommendedName>
</protein>
<keyword evidence="12" id="KW-1185">Reference proteome</keyword>
<dbReference type="PANTHER" id="PTHR22854">
    <property type="entry name" value="TRYPTOPHAN BIOSYNTHESIS PROTEIN"/>
    <property type="match status" value="1"/>
</dbReference>
<comment type="catalytic activity">
    <reaction evidence="1 9">
        <text>1-(2-carboxyphenylamino)-1-deoxy-D-ribulose 5-phosphate + H(+) = (1S,2R)-1-C-(indol-3-yl)glycerol 3-phosphate + CO2 + H2O</text>
        <dbReference type="Rhea" id="RHEA:23476"/>
        <dbReference type="ChEBI" id="CHEBI:15377"/>
        <dbReference type="ChEBI" id="CHEBI:15378"/>
        <dbReference type="ChEBI" id="CHEBI:16526"/>
        <dbReference type="ChEBI" id="CHEBI:58613"/>
        <dbReference type="ChEBI" id="CHEBI:58866"/>
        <dbReference type="EC" id="4.1.1.48"/>
    </reaction>
</comment>
<feature type="domain" description="Indole-3-glycerol phosphate synthase" evidence="10">
    <location>
        <begin position="3"/>
        <end position="248"/>
    </location>
</feature>
<evidence type="ECO:0000256" key="2">
    <source>
        <dbReference type="ARBA" id="ARBA00004696"/>
    </source>
</evidence>
<dbReference type="Gene3D" id="3.20.20.70">
    <property type="entry name" value="Aldolase class I"/>
    <property type="match status" value="1"/>
</dbReference>
<evidence type="ECO:0000256" key="3">
    <source>
        <dbReference type="ARBA" id="ARBA00008737"/>
    </source>
</evidence>
<dbReference type="InterPro" id="IPR045186">
    <property type="entry name" value="Indole-3-glycerol_P_synth"/>
</dbReference>
<dbReference type="RefSeq" id="WP_029067355.1">
    <property type="nucleotide sequence ID" value="NZ_FOGW01000020.1"/>
</dbReference>
<dbReference type="EC" id="4.1.1.48" evidence="9"/>
<dbReference type="PANTHER" id="PTHR22854:SF2">
    <property type="entry name" value="INDOLE-3-GLYCEROL-PHOSPHATE SYNTHASE"/>
    <property type="match status" value="1"/>
</dbReference>
<dbReference type="GO" id="GO:0004640">
    <property type="term" value="F:phosphoribosylanthranilate isomerase activity"/>
    <property type="evidence" value="ECO:0007669"/>
    <property type="project" value="TreeGrafter"/>
</dbReference>
<keyword evidence="7 9" id="KW-0057">Aromatic amino acid biosynthesis</keyword>
<accession>A0A1H9TW35</accession>
<dbReference type="GO" id="GO:0000162">
    <property type="term" value="P:L-tryptophan biosynthetic process"/>
    <property type="evidence" value="ECO:0007669"/>
    <property type="project" value="UniProtKB-UniRule"/>
</dbReference>
<dbReference type="HAMAP" id="MF_00134_B">
    <property type="entry name" value="IGPS_B"/>
    <property type="match status" value="1"/>
</dbReference>
<dbReference type="UniPathway" id="UPA00035">
    <property type="reaction ID" value="UER00043"/>
</dbReference>
<evidence type="ECO:0000259" key="10">
    <source>
        <dbReference type="Pfam" id="PF00218"/>
    </source>
</evidence>
<keyword evidence="8 9" id="KW-0456">Lyase</keyword>
<dbReference type="Proteomes" id="UP000182471">
    <property type="component" value="Unassembled WGS sequence"/>
</dbReference>
<keyword evidence="6 9" id="KW-0822">Tryptophan biosynthesis</keyword>
<evidence type="ECO:0000256" key="7">
    <source>
        <dbReference type="ARBA" id="ARBA00023141"/>
    </source>
</evidence>
<sequence>MILDDIVMKKIAFLEKQKKRIPLKRLEKIALSGLKEIDKNNFILNLKKDGISIIGEFKNASPSAGDFDSKIDLRSRIAEYNESVDAISCLTEVDYFKGSIEYFEQIKKLTQLPILRKDFVIDEYQIFESKAIGASALLLICAILDDNQLSYFYDLARSLQLDVLVEVHDEKEMERALKLDARIIGVNNRNLNDFKIDLDTTKRLRKLVGDDKVFISESGIYSLYDIEYLADTQIDAFLVGQFLMEAWQPSLVAKNIKNTYKKGRDVVYEN</sequence>
<evidence type="ECO:0000256" key="5">
    <source>
        <dbReference type="ARBA" id="ARBA00022793"/>
    </source>
</evidence>
<comment type="pathway">
    <text evidence="2 9">Amino-acid biosynthesis; L-tryptophan biosynthesis; L-tryptophan from chorismate: step 4/5.</text>
</comment>
<gene>
    <name evidence="9" type="primary">trpC</name>
    <name evidence="11" type="ORF">SAMN02910429_01809</name>
</gene>
<evidence type="ECO:0000256" key="6">
    <source>
        <dbReference type="ARBA" id="ARBA00022822"/>
    </source>
</evidence>
<dbReference type="NCBIfam" id="NF001377">
    <property type="entry name" value="PRK00278.2-4"/>
    <property type="match status" value="1"/>
</dbReference>
<name>A0A1H9TW35_9FIRM</name>
<evidence type="ECO:0000313" key="12">
    <source>
        <dbReference type="Proteomes" id="UP000182471"/>
    </source>
</evidence>
<keyword evidence="5 9" id="KW-0210">Decarboxylase</keyword>
<evidence type="ECO:0000256" key="1">
    <source>
        <dbReference type="ARBA" id="ARBA00001633"/>
    </source>
</evidence>
<dbReference type="EMBL" id="FOGW01000020">
    <property type="protein sequence ID" value="SES01445.1"/>
    <property type="molecule type" value="Genomic_DNA"/>
</dbReference>
<dbReference type="OrthoDB" id="9804217at2"/>
<dbReference type="FunFam" id="3.20.20.70:FF:000024">
    <property type="entry name" value="Indole-3-glycerol phosphate synthase"/>
    <property type="match status" value="1"/>
</dbReference>
<evidence type="ECO:0000256" key="8">
    <source>
        <dbReference type="ARBA" id="ARBA00023239"/>
    </source>
</evidence>
<dbReference type="AlphaFoldDB" id="A0A1H9TW35"/>
<dbReference type="CDD" id="cd00331">
    <property type="entry name" value="IGPS"/>
    <property type="match status" value="1"/>
</dbReference>
<dbReference type="InterPro" id="IPR013798">
    <property type="entry name" value="Indole-3-glycerol_P_synth_dom"/>
</dbReference>
<organism evidence="11 12">
    <name type="scientific">Lachnobacterium bovis</name>
    <dbReference type="NCBI Taxonomy" id="140626"/>
    <lineage>
        <taxon>Bacteria</taxon>
        <taxon>Bacillati</taxon>
        <taxon>Bacillota</taxon>
        <taxon>Clostridia</taxon>
        <taxon>Lachnospirales</taxon>
        <taxon>Lachnospiraceae</taxon>
        <taxon>Lachnobacterium</taxon>
    </lineage>
</organism>
<dbReference type="GO" id="GO:0004425">
    <property type="term" value="F:indole-3-glycerol-phosphate synthase activity"/>
    <property type="evidence" value="ECO:0007669"/>
    <property type="project" value="UniProtKB-UniRule"/>
</dbReference>
<evidence type="ECO:0000313" key="11">
    <source>
        <dbReference type="EMBL" id="SES01445.1"/>
    </source>
</evidence>
<dbReference type="SUPFAM" id="SSF51366">
    <property type="entry name" value="Ribulose-phoshate binding barrel"/>
    <property type="match status" value="1"/>
</dbReference>
<dbReference type="Pfam" id="PF00218">
    <property type="entry name" value="IGPS"/>
    <property type="match status" value="1"/>
</dbReference>